<proteinExistence type="predicted"/>
<gene>
    <name evidence="2" type="ORF">B0H63DRAFT_529119</name>
</gene>
<accession>A0AAE0K365</accession>
<evidence type="ECO:0000256" key="1">
    <source>
        <dbReference type="SAM" id="Phobius"/>
    </source>
</evidence>
<reference evidence="2" key="1">
    <citation type="journal article" date="2023" name="Mol. Phylogenet. Evol.">
        <title>Genome-scale phylogeny and comparative genomics of the fungal order Sordariales.</title>
        <authorList>
            <person name="Hensen N."/>
            <person name="Bonometti L."/>
            <person name="Westerberg I."/>
            <person name="Brannstrom I.O."/>
            <person name="Guillou S."/>
            <person name="Cros-Aarteil S."/>
            <person name="Calhoun S."/>
            <person name="Haridas S."/>
            <person name="Kuo A."/>
            <person name="Mondo S."/>
            <person name="Pangilinan J."/>
            <person name="Riley R."/>
            <person name="LaButti K."/>
            <person name="Andreopoulos B."/>
            <person name="Lipzen A."/>
            <person name="Chen C."/>
            <person name="Yan M."/>
            <person name="Daum C."/>
            <person name="Ng V."/>
            <person name="Clum A."/>
            <person name="Steindorff A."/>
            <person name="Ohm R.A."/>
            <person name="Martin F."/>
            <person name="Silar P."/>
            <person name="Natvig D.O."/>
            <person name="Lalanne C."/>
            <person name="Gautier V."/>
            <person name="Ament-Velasquez S.L."/>
            <person name="Kruys A."/>
            <person name="Hutchinson M.I."/>
            <person name="Powell A.J."/>
            <person name="Barry K."/>
            <person name="Miller A.N."/>
            <person name="Grigoriev I.V."/>
            <person name="Debuchy R."/>
            <person name="Gladieux P."/>
            <person name="Hiltunen Thoren M."/>
            <person name="Johannesson H."/>
        </authorList>
    </citation>
    <scope>NUCLEOTIDE SEQUENCE</scope>
    <source>
        <strain evidence="2">CBS 232.78</strain>
    </source>
</reference>
<protein>
    <submittedName>
        <fullName evidence="2">Uncharacterized protein</fullName>
    </submittedName>
</protein>
<name>A0AAE0K365_9PEZI</name>
<feature type="transmembrane region" description="Helical" evidence="1">
    <location>
        <begin position="68"/>
        <end position="86"/>
    </location>
</feature>
<feature type="transmembrane region" description="Helical" evidence="1">
    <location>
        <begin position="39"/>
        <end position="56"/>
    </location>
</feature>
<reference evidence="2" key="2">
    <citation type="submission" date="2023-06" db="EMBL/GenBank/DDBJ databases">
        <authorList>
            <consortium name="Lawrence Berkeley National Laboratory"/>
            <person name="Haridas S."/>
            <person name="Hensen N."/>
            <person name="Bonometti L."/>
            <person name="Westerberg I."/>
            <person name="Brannstrom I.O."/>
            <person name="Guillou S."/>
            <person name="Cros-Aarteil S."/>
            <person name="Calhoun S."/>
            <person name="Kuo A."/>
            <person name="Mondo S."/>
            <person name="Pangilinan J."/>
            <person name="Riley R."/>
            <person name="LaButti K."/>
            <person name="Andreopoulos B."/>
            <person name="Lipzen A."/>
            <person name="Chen C."/>
            <person name="Yanf M."/>
            <person name="Daum C."/>
            <person name="Ng V."/>
            <person name="Clum A."/>
            <person name="Steindorff A."/>
            <person name="Ohm R."/>
            <person name="Martin F."/>
            <person name="Silar P."/>
            <person name="Natvig D."/>
            <person name="Lalanne C."/>
            <person name="Gautier V."/>
            <person name="Ament-velasquez S.L."/>
            <person name="Kruys A."/>
            <person name="Hutchinson M.I."/>
            <person name="Powell A.J."/>
            <person name="Barry K."/>
            <person name="Miller A.N."/>
            <person name="Grigoriev I.V."/>
            <person name="Debuchy R."/>
            <person name="Gladieux P."/>
            <person name="Thoren M.H."/>
            <person name="Johannesson H."/>
        </authorList>
    </citation>
    <scope>NUCLEOTIDE SEQUENCE</scope>
    <source>
        <strain evidence="2">CBS 232.78</strain>
    </source>
</reference>
<keyword evidence="1" id="KW-0472">Membrane</keyword>
<evidence type="ECO:0000313" key="3">
    <source>
        <dbReference type="Proteomes" id="UP001285441"/>
    </source>
</evidence>
<keyword evidence="1" id="KW-1133">Transmembrane helix</keyword>
<keyword evidence="1" id="KW-0812">Transmembrane</keyword>
<sequence length="144" mass="16355">MQWACAMVLLVLFMRRYDWESHKEKEPNAVSPGTIKKTVISFAIVVLSISLLFLWHNDDAWTKPAMSWGFVVYIGLLGFWMFSLKFKRYPWLRPRPVCLPDSAAQVGERIAWRCSKHRINGTAIGFLCNTCGAAASPLSAELAF</sequence>
<dbReference type="Proteomes" id="UP001285441">
    <property type="component" value="Unassembled WGS sequence"/>
</dbReference>
<dbReference type="EMBL" id="JAULSW010000010">
    <property type="protein sequence ID" value="KAK3368752.1"/>
    <property type="molecule type" value="Genomic_DNA"/>
</dbReference>
<dbReference type="AlphaFoldDB" id="A0AAE0K365"/>
<organism evidence="2 3">
    <name type="scientific">Podospora didyma</name>
    <dbReference type="NCBI Taxonomy" id="330526"/>
    <lineage>
        <taxon>Eukaryota</taxon>
        <taxon>Fungi</taxon>
        <taxon>Dikarya</taxon>
        <taxon>Ascomycota</taxon>
        <taxon>Pezizomycotina</taxon>
        <taxon>Sordariomycetes</taxon>
        <taxon>Sordariomycetidae</taxon>
        <taxon>Sordariales</taxon>
        <taxon>Podosporaceae</taxon>
        <taxon>Podospora</taxon>
    </lineage>
</organism>
<keyword evidence="3" id="KW-1185">Reference proteome</keyword>
<evidence type="ECO:0000313" key="2">
    <source>
        <dbReference type="EMBL" id="KAK3368752.1"/>
    </source>
</evidence>
<comment type="caution">
    <text evidence="2">The sequence shown here is derived from an EMBL/GenBank/DDBJ whole genome shotgun (WGS) entry which is preliminary data.</text>
</comment>